<dbReference type="InterPro" id="IPR045075">
    <property type="entry name" value="Syf1-like"/>
</dbReference>
<organism evidence="8 9">
    <name type="scientific">Trichinella spiralis</name>
    <name type="common">Trichina worm</name>
    <dbReference type="NCBI Taxonomy" id="6334"/>
    <lineage>
        <taxon>Eukaryota</taxon>
        <taxon>Metazoa</taxon>
        <taxon>Ecdysozoa</taxon>
        <taxon>Nematoda</taxon>
        <taxon>Enoplea</taxon>
        <taxon>Dorylaimia</taxon>
        <taxon>Trichinellida</taxon>
        <taxon>Trichinellidae</taxon>
        <taxon>Trichinella</taxon>
    </lineage>
</organism>
<feature type="transmembrane region" description="Helical" evidence="7">
    <location>
        <begin position="25"/>
        <end position="43"/>
    </location>
</feature>
<keyword evidence="7" id="KW-0812">Transmembrane</keyword>
<sequence length="220" mass="25424">MCKLRAFDCCPVRCNSRLHSLLARAVRKLLCGISGGCFLVTAPDPWNEGTLRIDMISGQGFLLPVYCIFFRVVRQNRVTMSLYCNIMQSNAQDSLTRLAKKAMKVKNKAPAPIQITAEQLLREAKERDLEILPPPPKKKISDPEELKEYQFRRRKEYEDCIRKNRNSICNWIKYAKWEESQGEMQRSRTLKWKSAIGKSITHAMCGIVPSLFYHVLYSFG</sequence>
<reference evidence="8 9" key="1">
    <citation type="submission" date="2024-07" db="EMBL/GenBank/DDBJ databases">
        <title>Enhanced genomic and transcriptomic resources for Trichinella pseudospiralis and T. spiralis underpin the discovery of pronounced molecular differences between stages and species.</title>
        <authorList>
            <person name="Pasi K.K."/>
            <person name="La Rosa G."/>
            <person name="Gomez-Morales M.A."/>
            <person name="Tosini F."/>
            <person name="Sumanam S."/>
            <person name="Young N.D."/>
            <person name="Chang B.C."/>
            <person name="Robin G.B."/>
        </authorList>
    </citation>
    <scope>NUCLEOTIDE SEQUENCE [LARGE SCALE GENOMIC DNA]</scope>
    <source>
        <strain evidence="8">ISS534</strain>
    </source>
</reference>
<evidence type="ECO:0000256" key="5">
    <source>
        <dbReference type="ARBA" id="ARBA00023187"/>
    </source>
</evidence>
<evidence type="ECO:0000256" key="6">
    <source>
        <dbReference type="ARBA" id="ARBA00023242"/>
    </source>
</evidence>
<evidence type="ECO:0000256" key="4">
    <source>
        <dbReference type="ARBA" id="ARBA00022737"/>
    </source>
</evidence>
<name>A0ABR3KE35_TRISP</name>
<gene>
    <name evidence="8" type="ORF">TSPI_01464</name>
</gene>
<dbReference type="PANTHER" id="PTHR11246">
    <property type="entry name" value="PRE-MRNA SPLICING FACTOR"/>
    <property type="match status" value="1"/>
</dbReference>
<evidence type="ECO:0000313" key="8">
    <source>
        <dbReference type="EMBL" id="KAL1233726.1"/>
    </source>
</evidence>
<evidence type="ECO:0000256" key="1">
    <source>
        <dbReference type="ARBA" id="ARBA00004123"/>
    </source>
</evidence>
<dbReference type="EMBL" id="JBEUSY010000429">
    <property type="protein sequence ID" value="KAL1233726.1"/>
    <property type="molecule type" value="Genomic_DNA"/>
</dbReference>
<dbReference type="PANTHER" id="PTHR11246:SF3">
    <property type="entry name" value="CROOKED NECK-LIKE PROTEIN 1"/>
    <property type="match status" value="1"/>
</dbReference>
<protein>
    <submittedName>
        <fullName evidence="8">Crooked neck-like protein</fullName>
    </submittedName>
</protein>
<evidence type="ECO:0000256" key="7">
    <source>
        <dbReference type="SAM" id="Phobius"/>
    </source>
</evidence>
<evidence type="ECO:0000313" key="9">
    <source>
        <dbReference type="Proteomes" id="UP001558632"/>
    </source>
</evidence>
<dbReference type="Proteomes" id="UP001558632">
    <property type="component" value="Unassembled WGS sequence"/>
</dbReference>
<keyword evidence="5" id="KW-0508">mRNA splicing</keyword>
<keyword evidence="7" id="KW-1133">Transmembrane helix</keyword>
<proteinExistence type="inferred from homology"/>
<feature type="transmembrane region" description="Helical" evidence="7">
    <location>
        <begin position="195"/>
        <end position="216"/>
    </location>
</feature>
<evidence type="ECO:0000256" key="3">
    <source>
        <dbReference type="ARBA" id="ARBA00022664"/>
    </source>
</evidence>
<feature type="transmembrane region" description="Helical" evidence="7">
    <location>
        <begin position="55"/>
        <end position="73"/>
    </location>
</feature>
<comment type="caution">
    <text evidence="8">The sequence shown here is derived from an EMBL/GenBank/DDBJ whole genome shotgun (WGS) entry which is preliminary data.</text>
</comment>
<keyword evidence="4" id="KW-0677">Repeat</keyword>
<evidence type="ECO:0000256" key="2">
    <source>
        <dbReference type="ARBA" id="ARBA00008644"/>
    </source>
</evidence>
<accession>A0ABR3KE35</accession>
<keyword evidence="7" id="KW-0472">Membrane</keyword>
<comment type="similarity">
    <text evidence="2">Belongs to the crooked-neck family.</text>
</comment>
<keyword evidence="9" id="KW-1185">Reference proteome</keyword>
<comment type="subcellular location">
    <subcellularLocation>
        <location evidence="1">Nucleus</location>
    </subcellularLocation>
</comment>
<keyword evidence="6" id="KW-0539">Nucleus</keyword>
<keyword evidence="3" id="KW-0507">mRNA processing</keyword>